<evidence type="ECO:0000256" key="5">
    <source>
        <dbReference type="ARBA" id="ARBA00023136"/>
    </source>
</evidence>
<dbReference type="InterPro" id="IPR043461">
    <property type="entry name" value="LpxH-like"/>
</dbReference>
<evidence type="ECO:0000256" key="3">
    <source>
        <dbReference type="ARBA" id="ARBA00022723"/>
    </source>
</evidence>
<evidence type="ECO:0000256" key="1">
    <source>
        <dbReference type="ARBA" id="ARBA00022475"/>
    </source>
</evidence>
<keyword evidence="3" id="KW-0479">Metal-binding</keyword>
<dbReference type="Pfam" id="PF00149">
    <property type="entry name" value="Metallophos"/>
    <property type="match status" value="1"/>
</dbReference>
<organism evidence="8 9">
    <name type="scientific">Cloacimonas acidaminovorans (strain Evry)</name>
    <dbReference type="NCBI Taxonomy" id="459349"/>
    <lineage>
        <taxon>Bacteria</taxon>
        <taxon>Pseudomonadati</taxon>
        <taxon>Candidatus Cloacimonadota</taxon>
        <taxon>Candidatus Cloacimonadia</taxon>
        <taxon>Candidatus Cloacimonadales</taxon>
        <taxon>Candidatus Cloacimonadaceae</taxon>
        <taxon>Candidatus Cloacimonas</taxon>
    </lineage>
</organism>
<name>B0VJU2_CLOAI</name>
<keyword evidence="1" id="KW-1003">Cell membrane</keyword>
<dbReference type="STRING" id="459349.CLOAM1417"/>
<keyword evidence="9" id="KW-1185">Reference proteome</keyword>
<keyword evidence="2" id="KW-0997">Cell inner membrane</keyword>
<dbReference type="EMBL" id="CU466930">
    <property type="protein sequence ID" value="CAO81269.1"/>
    <property type="molecule type" value="Genomic_DNA"/>
</dbReference>
<dbReference type="EC" id="3.6.1.-" evidence="8"/>
<proteinExistence type="predicted"/>
<dbReference type="OrthoDB" id="9802481at2"/>
<sequence length="249" mass="28764">MKIIALSDCHYKFHCASNADKESADKLISFLKSIPGKYDLMVLSGDIFDFWLEGKFTVVKQYFPVLCALSAIKESGTRIVYISGNHDFWFGNFLSDYIGCEIHPDGFTLNTDGKKIRFEHGDTRTFNDLRYQLYRKVIRWKAVHKIASFLHPDLALTIGSRFSRTSRQRKDNQELVDKKSKGLKNYAKWLIEHKKADIVVLGHSHQPVWETMGNGSYLNCGDWITYYSYVEIDAGKPALKEYNIKNEQI</sequence>
<dbReference type="InterPro" id="IPR004843">
    <property type="entry name" value="Calcineurin-like_PHP"/>
</dbReference>
<feature type="domain" description="Calcineurin-like phosphoesterase" evidence="7">
    <location>
        <begin position="1"/>
        <end position="207"/>
    </location>
</feature>
<dbReference type="Gene3D" id="3.60.21.10">
    <property type="match status" value="1"/>
</dbReference>
<evidence type="ECO:0000313" key="8">
    <source>
        <dbReference type="EMBL" id="CAO81269.1"/>
    </source>
</evidence>
<keyword evidence="5" id="KW-0472">Membrane</keyword>
<evidence type="ECO:0000256" key="2">
    <source>
        <dbReference type="ARBA" id="ARBA00022519"/>
    </source>
</evidence>
<dbReference type="GO" id="GO:0046872">
    <property type="term" value="F:metal ion binding"/>
    <property type="evidence" value="ECO:0007669"/>
    <property type="project" value="UniProtKB-KW"/>
</dbReference>
<evidence type="ECO:0000313" key="9">
    <source>
        <dbReference type="Proteomes" id="UP000002019"/>
    </source>
</evidence>
<dbReference type="GO" id="GO:0016020">
    <property type="term" value="C:membrane"/>
    <property type="evidence" value="ECO:0007669"/>
    <property type="project" value="GOC"/>
</dbReference>
<dbReference type="Proteomes" id="UP000002019">
    <property type="component" value="Chromosome"/>
</dbReference>
<dbReference type="GO" id="GO:0009245">
    <property type="term" value="P:lipid A biosynthetic process"/>
    <property type="evidence" value="ECO:0007669"/>
    <property type="project" value="TreeGrafter"/>
</dbReference>
<dbReference type="KEGG" id="caci:CLOAM1417"/>
<evidence type="ECO:0000259" key="7">
    <source>
        <dbReference type="Pfam" id="PF00149"/>
    </source>
</evidence>
<dbReference type="SUPFAM" id="SSF56300">
    <property type="entry name" value="Metallo-dependent phosphatases"/>
    <property type="match status" value="1"/>
</dbReference>
<keyword evidence="4 8" id="KW-0378">Hydrolase</keyword>
<dbReference type="eggNOG" id="COG2908">
    <property type="taxonomic scope" value="Bacteria"/>
</dbReference>
<dbReference type="GO" id="GO:0008758">
    <property type="term" value="F:UDP-2,3-diacylglucosamine hydrolase activity"/>
    <property type="evidence" value="ECO:0007669"/>
    <property type="project" value="TreeGrafter"/>
</dbReference>
<dbReference type="PANTHER" id="PTHR34990:SF1">
    <property type="entry name" value="UDP-2,3-DIACYLGLUCOSAMINE HYDROLASE"/>
    <property type="match status" value="1"/>
</dbReference>
<keyword evidence="6" id="KW-0464">Manganese</keyword>
<dbReference type="RefSeq" id="WP_015425127.1">
    <property type="nucleotide sequence ID" value="NC_020449.1"/>
</dbReference>
<protein>
    <submittedName>
        <fullName evidence="8">UDP-2,3-diacylglucosamine hydrolase (LpxH-like)</fullName>
        <ecNumber evidence="8">3.6.1.-</ecNumber>
    </submittedName>
</protein>
<dbReference type="PANTHER" id="PTHR34990">
    <property type="entry name" value="UDP-2,3-DIACYLGLUCOSAMINE HYDROLASE-RELATED"/>
    <property type="match status" value="1"/>
</dbReference>
<evidence type="ECO:0000256" key="6">
    <source>
        <dbReference type="ARBA" id="ARBA00023211"/>
    </source>
</evidence>
<dbReference type="HOGENOM" id="CLU_074586_1_0_0"/>
<dbReference type="CDD" id="cd07398">
    <property type="entry name" value="MPP_YbbF-LpxH"/>
    <property type="match status" value="1"/>
</dbReference>
<evidence type="ECO:0000256" key="4">
    <source>
        <dbReference type="ARBA" id="ARBA00022801"/>
    </source>
</evidence>
<dbReference type="InterPro" id="IPR029052">
    <property type="entry name" value="Metallo-depent_PP-like"/>
</dbReference>
<accession>B0VJU2</accession>
<reference evidence="8 9" key="1">
    <citation type="journal article" date="2008" name="J. Bacteriol.">
        <title>'Candidatus Cloacamonas acidaminovorans': genome sequence reconstruction provides a first glimpse of a new bacterial division.</title>
        <authorList>
            <person name="Pelletier E."/>
            <person name="Kreimeyer A."/>
            <person name="Bocs S."/>
            <person name="Rouy Z."/>
            <person name="Gyapay G."/>
            <person name="Chouari R."/>
            <person name="Riviere D."/>
            <person name="Ganesan A."/>
            <person name="Daegelen P."/>
            <person name="Sghir A."/>
            <person name="Cohen G.N."/>
            <person name="Medigue C."/>
            <person name="Weissenbach J."/>
            <person name="Le Paslier D."/>
        </authorList>
    </citation>
    <scope>NUCLEOTIDE SEQUENCE [LARGE SCALE GENOMIC DNA]</scope>
    <source>
        <strain evidence="9">Evry</strain>
    </source>
</reference>
<gene>
    <name evidence="8" type="ordered locus">CLOAM1417</name>
</gene>
<dbReference type="AlphaFoldDB" id="B0VJU2"/>